<dbReference type="SUPFAM" id="SSF51604">
    <property type="entry name" value="Enolase C-terminal domain-like"/>
    <property type="match status" value="1"/>
</dbReference>
<dbReference type="EC" id="4.2.1.113" evidence="5 6"/>
<dbReference type="InterPro" id="IPR010197">
    <property type="entry name" value="OSBS/NAAAR"/>
</dbReference>
<dbReference type="GO" id="GO:0043748">
    <property type="term" value="F:O-succinylbenzoate synthase activity"/>
    <property type="evidence" value="ECO:0007669"/>
    <property type="project" value="UniProtKB-EC"/>
</dbReference>
<dbReference type="Pfam" id="PF13378">
    <property type="entry name" value="MR_MLE_C"/>
    <property type="match status" value="1"/>
</dbReference>
<dbReference type="SUPFAM" id="SSF54826">
    <property type="entry name" value="Enolase N-terminal domain-like"/>
    <property type="match status" value="1"/>
</dbReference>
<feature type="domain" description="Mandelate racemase/muconate lactonizing enzyme C-terminal" evidence="7">
    <location>
        <begin position="142"/>
        <end position="234"/>
    </location>
</feature>
<sequence>MKIESITLHVISMPLKKPFVTHLQTVKDREGIIVEVRDSDGMCGLGEGVAFSTPWYTEETVNTSFHMLKDVLIPLMNSKPFHHPEEIGKRFEAVRGNAMAKAALEMALWDLYARQQGEPLWNMIGGTRKEILAGAVVGSGTLKEMVEQTEDLVEEGYQRIKLKISPGADREIVKELRTHFPDLSLFADANSAYKLEDKSQLQALDEFDLEMIEQPLGVDDLIEHSLLQKEITTPICLDESIVTPHDMKSAIHLNSCGVVNIKLGRVGGYTSALEIYRLCRENGIKVWCGGMIEFGVSRAHNLALSTLEGFRIPGDISSSSKYWEEDIITSPIIVKNGVVDRLEGSGIGVELNRKRLSAVTLFKESFQHM</sequence>
<dbReference type="Gene3D" id="3.20.20.120">
    <property type="entry name" value="Enolase-like C-terminal domain"/>
    <property type="match status" value="1"/>
</dbReference>
<evidence type="ECO:0000256" key="6">
    <source>
        <dbReference type="NCBIfam" id="TIGR01928"/>
    </source>
</evidence>
<dbReference type="RefSeq" id="WP_034765494.1">
    <property type="nucleotide sequence ID" value="NZ_CCDN010000008.1"/>
</dbReference>
<reference evidence="8 9" key="1">
    <citation type="submission" date="2019-06" db="EMBL/GenBank/DDBJ databases">
        <title>An operon consisting of a P-type ATPase gene and a transcriptional regular gene given the different cadmium resistance in Bacillus vietamensis 151-6 and Bacillus marisflavi 151-25.</title>
        <authorList>
            <person name="Yu X."/>
        </authorList>
    </citation>
    <scope>NUCLEOTIDE SEQUENCE [LARGE SCALE GENOMIC DNA]</scope>
    <source>
        <strain evidence="8 9">151-6</strain>
    </source>
</reference>
<dbReference type="SFLD" id="SFLDG00180">
    <property type="entry name" value="muconate_cycloisomerase"/>
    <property type="match status" value="1"/>
</dbReference>
<evidence type="ECO:0000256" key="4">
    <source>
        <dbReference type="ARBA" id="ARBA00023239"/>
    </source>
</evidence>
<dbReference type="SFLD" id="SFLDF00009">
    <property type="entry name" value="o-succinylbenzoate_synthase"/>
    <property type="match status" value="1"/>
</dbReference>
<dbReference type="NCBIfam" id="TIGR01928">
    <property type="entry name" value="menC_lowGC_arch"/>
    <property type="match status" value="1"/>
</dbReference>
<dbReference type="GO" id="GO:0009234">
    <property type="term" value="P:menaquinone biosynthetic process"/>
    <property type="evidence" value="ECO:0007669"/>
    <property type="project" value="UniProtKB-UniRule"/>
</dbReference>
<keyword evidence="4 8" id="KW-0456">Lyase</keyword>
<dbReference type="InterPro" id="IPR013341">
    <property type="entry name" value="Mandelate_racemase_N_dom"/>
</dbReference>
<evidence type="ECO:0000256" key="1">
    <source>
        <dbReference type="ARBA" id="ARBA00001968"/>
    </source>
</evidence>
<dbReference type="GeneID" id="77238767"/>
<gene>
    <name evidence="8" type="primary">menC</name>
    <name evidence="8" type="ORF">FHE72_18640</name>
</gene>
<dbReference type="InterPro" id="IPR036849">
    <property type="entry name" value="Enolase-like_C_sf"/>
</dbReference>
<accession>A0A6I6UN76</accession>
<dbReference type="AlphaFoldDB" id="A0A6I6UN76"/>
<proteinExistence type="predicted"/>
<dbReference type="InterPro" id="IPR029017">
    <property type="entry name" value="Enolase-like_N"/>
</dbReference>
<dbReference type="InterPro" id="IPR013342">
    <property type="entry name" value="Mandelate_racemase_C"/>
</dbReference>
<evidence type="ECO:0000256" key="3">
    <source>
        <dbReference type="ARBA" id="ARBA00022842"/>
    </source>
</evidence>
<dbReference type="UniPathway" id="UPA00079"/>
<dbReference type="GO" id="GO:0046872">
    <property type="term" value="F:metal ion binding"/>
    <property type="evidence" value="ECO:0007669"/>
    <property type="project" value="UniProtKB-KW"/>
</dbReference>
<evidence type="ECO:0000259" key="7">
    <source>
        <dbReference type="SMART" id="SM00922"/>
    </source>
</evidence>
<evidence type="ECO:0000313" key="8">
    <source>
        <dbReference type="EMBL" id="QHE62817.1"/>
    </source>
</evidence>
<dbReference type="InterPro" id="IPR029065">
    <property type="entry name" value="Enolase_C-like"/>
</dbReference>
<dbReference type="Proteomes" id="UP000465062">
    <property type="component" value="Chromosome"/>
</dbReference>
<name>A0A6I6UN76_9BACI</name>
<dbReference type="GO" id="GO:0016854">
    <property type="term" value="F:racemase and epimerase activity"/>
    <property type="evidence" value="ECO:0007669"/>
    <property type="project" value="UniProtKB-ARBA"/>
</dbReference>
<dbReference type="Gene3D" id="3.30.390.10">
    <property type="entry name" value="Enolase-like, N-terminal domain"/>
    <property type="match status" value="1"/>
</dbReference>
<evidence type="ECO:0000256" key="2">
    <source>
        <dbReference type="ARBA" id="ARBA00022723"/>
    </source>
</evidence>
<dbReference type="Pfam" id="PF02746">
    <property type="entry name" value="MR_MLE_N"/>
    <property type="match status" value="1"/>
</dbReference>
<evidence type="ECO:0000256" key="5">
    <source>
        <dbReference type="ARBA" id="ARBA00029491"/>
    </source>
</evidence>
<dbReference type="SFLD" id="SFLDS00001">
    <property type="entry name" value="Enolase"/>
    <property type="match status" value="1"/>
</dbReference>
<dbReference type="CDD" id="cd03317">
    <property type="entry name" value="NAAAR"/>
    <property type="match status" value="1"/>
</dbReference>
<organism evidence="8 9">
    <name type="scientific">Rossellomorea vietnamensis</name>
    <dbReference type="NCBI Taxonomy" id="218284"/>
    <lineage>
        <taxon>Bacteria</taxon>
        <taxon>Bacillati</taxon>
        <taxon>Bacillota</taxon>
        <taxon>Bacilli</taxon>
        <taxon>Bacillales</taxon>
        <taxon>Bacillaceae</taxon>
        <taxon>Rossellomorea</taxon>
    </lineage>
</organism>
<dbReference type="PANTHER" id="PTHR48073">
    <property type="entry name" value="O-SUCCINYLBENZOATE SYNTHASE-RELATED"/>
    <property type="match status" value="1"/>
</dbReference>
<dbReference type="SMART" id="SM00922">
    <property type="entry name" value="MR_MLE"/>
    <property type="match status" value="1"/>
</dbReference>
<protein>
    <recommendedName>
        <fullName evidence="5 6">o-succinylbenzoate synthase</fullName>
        <ecNumber evidence="5 6">4.2.1.113</ecNumber>
    </recommendedName>
</protein>
<dbReference type="PANTHER" id="PTHR48073:SF5">
    <property type="entry name" value="O-SUCCINYLBENZOATE SYNTHASE"/>
    <property type="match status" value="1"/>
</dbReference>
<comment type="cofactor">
    <cofactor evidence="1">
        <name>a divalent metal cation</name>
        <dbReference type="ChEBI" id="CHEBI:60240"/>
    </cofactor>
</comment>
<keyword evidence="2" id="KW-0479">Metal-binding</keyword>
<evidence type="ECO:0000313" key="9">
    <source>
        <dbReference type="Proteomes" id="UP000465062"/>
    </source>
</evidence>
<dbReference type="EMBL" id="CP047394">
    <property type="protein sequence ID" value="QHE62817.1"/>
    <property type="molecule type" value="Genomic_DNA"/>
</dbReference>
<keyword evidence="3" id="KW-0460">Magnesium</keyword>
<dbReference type="UniPathway" id="UPA01057">
    <property type="reaction ID" value="UER00165"/>
</dbReference>
<dbReference type="KEGG" id="bvq:FHE72_18640"/>